<reference evidence="7" key="5">
    <citation type="submission" date="2025-09" db="UniProtKB">
        <authorList>
            <consortium name="Ensembl"/>
        </authorList>
    </citation>
    <scope>IDENTIFICATION</scope>
</reference>
<reference evidence="8" key="2">
    <citation type="journal article" date="2007" name="PLoS Biol.">
        <title>Survey sequencing and comparative analysis of the elephant shark (Callorhinchus milii) genome.</title>
        <authorList>
            <person name="Venkatesh B."/>
            <person name="Kirkness E.F."/>
            <person name="Loh Y.H."/>
            <person name="Halpern A.L."/>
            <person name="Lee A.P."/>
            <person name="Johnson J."/>
            <person name="Dandona N."/>
            <person name="Viswanathan L.D."/>
            <person name="Tay A."/>
            <person name="Venter J.C."/>
            <person name="Strausberg R.L."/>
            <person name="Brenner S."/>
        </authorList>
    </citation>
    <scope>NUCLEOTIDE SEQUENCE [LARGE SCALE GENOMIC DNA]</scope>
</reference>
<evidence type="ECO:0000256" key="2">
    <source>
        <dbReference type="ARBA" id="ARBA00004555"/>
    </source>
</evidence>
<name>A0A4W3J3Z6_CALMI</name>
<reference evidence="8" key="3">
    <citation type="journal article" date="2014" name="Nature">
        <title>Elephant shark genome provides unique insights into gnathostome evolution.</title>
        <authorList>
            <consortium name="International Elephant Shark Genome Sequencing Consortium"/>
            <person name="Venkatesh B."/>
            <person name="Lee A.P."/>
            <person name="Ravi V."/>
            <person name="Maurya A.K."/>
            <person name="Lian M.M."/>
            <person name="Swann J.B."/>
            <person name="Ohta Y."/>
            <person name="Flajnik M.F."/>
            <person name="Sutoh Y."/>
            <person name="Kasahara M."/>
            <person name="Hoon S."/>
            <person name="Gangu V."/>
            <person name="Roy S.W."/>
            <person name="Irimia M."/>
            <person name="Korzh V."/>
            <person name="Kondrychyn I."/>
            <person name="Lim Z.W."/>
            <person name="Tay B.H."/>
            <person name="Tohari S."/>
            <person name="Kong K.W."/>
            <person name="Ho S."/>
            <person name="Lorente-Galdos B."/>
            <person name="Quilez J."/>
            <person name="Marques-Bonet T."/>
            <person name="Raney B.J."/>
            <person name="Ingham P.W."/>
            <person name="Tay A."/>
            <person name="Hillier L.W."/>
            <person name="Minx P."/>
            <person name="Boehm T."/>
            <person name="Wilson R.K."/>
            <person name="Brenner S."/>
            <person name="Warren W.C."/>
        </authorList>
    </citation>
    <scope>NUCLEOTIDE SEQUENCE [LARGE SCALE GENOMIC DNA]</scope>
</reference>
<feature type="signal peptide" evidence="6">
    <location>
        <begin position="1"/>
        <end position="23"/>
    </location>
</feature>
<keyword evidence="4" id="KW-0333">Golgi apparatus</keyword>
<evidence type="ECO:0000256" key="6">
    <source>
        <dbReference type="SAM" id="SignalP"/>
    </source>
</evidence>
<dbReference type="Proteomes" id="UP000314986">
    <property type="component" value="Unassembled WGS sequence"/>
</dbReference>
<dbReference type="GeneTree" id="ENSGT00420000029769"/>
<keyword evidence="8" id="KW-1185">Reference proteome</keyword>
<comment type="subcellular location">
    <subcellularLocation>
        <location evidence="1">Endomembrane system</location>
    </subcellularLocation>
    <subcellularLocation>
        <location evidence="2">Golgi apparatus</location>
    </subcellularLocation>
</comment>
<comment type="similarity">
    <text evidence="3">Belongs to the GASK family.</text>
</comment>
<reference evidence="7" key="4">
    <citation type="submission" date="2025-08" db="UniProtKB">
        <authorList>
            <consortium name="Ensembl"/>
        </authorList>
    </citation>
    <scope>IDENTIFICATION</scope>
</reference>
<accession>A0A4W3J3Z6</accession>
<evidence type="ECO:0000256" key="5">
    <source>
        <dbReference type="ARBA" id="ARBA00023136"/>
    </source>
</evidence>
<evidence type="ECO:0000256" key="4">
    <source>
        <dbReference type="ARBA" id="ARBA00023034"/>
    </source>
</evidence>
<dbReference type="Ensembl" id="ENSCMIT00000027781.1">
    <property type="protein sequence ID" value="ENSCMIP00000027345.1"/>
    <property type="gene ID" value="ENSCMIG00000011910.1"/>
</dbReference>
<organism evidence="7 8">
    <name type="scientific">Callorhinchus milii</name>
    <name type="common">Ghost shark</name>
    <dbReference type="NCBI Taxonomy" id="7868"/>
    <lineage>
        <taxon>Eukaryota</taxon>
        <taxon>Metazoa</taxon>
        <taxon>Chordata</taxon>
        <taxon>Craniata</taxon>
        <taxon>Vertebrata</taxon>
        <taxon>Chondrichthyes</taxon>
        <taxon>Holocephali</taxon>
        <taxon>Chimaeriformes</taxon>
        <taxon>Callorhinchidae</taxon>
        <taxon>Callorhinchus</taxon>
    </lineage>
</organism>
<reference evidence="8" key="1">
    <citation type="journal article" date="2006" name="Science">
        <title>Ancient noncoding elements conserved in the human genome.</title>
        <authorList>
            <person name="Venkatesh B."/>
            <person name="Kirkness E.F."/>
            <person name="Loh Y.H."/>
            <person name="Halpern A.L."/>
            <person name="Lee A.P."/>
            <person name="Johnson J."/>
            <person name="Dandona N."/>
            <person name="Viswanathan L.D."/>
            <person name="Tay A."/>
            <person name="Venter J.C."/>
            <person name="Strausberg R.L."/>
            <person name="Brenner S."/>
        </authorList>
    </citation>
    <scope>NUCLEOTIDE SEQUENCE [LARGE SCALE GENOMIC DNA]</scope>
</reference>
<dbReference type="Pfam" id="PF15051">
    <property type="entry name" value="FAM198"/>
    <property type="match status" value="1"/>
</dbReference>
<dbReference type="AlphaFoldDB" id="A0A4W3J3Z6"/>
<evidence type="ECO:0000256" key="3">
    <source>
        <dbReference type="ARBA" id="ARBA00007691"/>
    </source>
</evidence>
<dbReference type="PANTHER" id="PTHR15905:SF5">
    <property type="entry name" value="GOLGI-ASSOCIATED KINASE 1A"/>
    <property type="match status" value="1"/>
</dbReference>
<dbReference type="OMA" id="IASQCLP"/>
<proteinExistence type="inferred from homology"/>
<feature type="chain" id="PRO_5021220158" evidence="6">
    <location>
        <begin position="24"/>
        <end position="404"/>
    </location>
</feature>
<evidence type="ECO:0000256" key="1">
    <source>
        <dbReference type="ARBA" id="ARBA00004308"/>
    </source>
</evidence>
<sequence>MRLSRRRVLCLLGLLGLASLVFCMLQTLQNDRPKVPLRRIQDTRWGGHQGPLLPHSKSKTKRLNSMEIMESNLSHKLFEAKPARKKTLKAVVRILGNDNDIVQLPEAAPTSELRRKAKSSLQCPQLGQFDSLDLLKELTSSALVTWFSQKDKELMRFLTQGSVQKIQYLTRRRQMVQVILATNTPFPVDGSGDQCKAGACALVKDLTNLNEVVAFHLDRILGLNVSQPVVSRQLTSWLMPHRYIDDHPRPVVRWDPSISLPQGANRYQDAYFARMVQYPSIFRQCGTESDGVCHQHASPELKRIKLLDYFLQEGEMLPSGSDDKNDQNAVTFASSDWLSPKALEVISSECLPGLLVLSLYQDREYWHSKSLHEMGNLADRIGKRADVFLKQIQESQQNHKKALV</sequence>
<evidence type="ECO:0000313" key="8">
    <source>
        <dbReference type="Proteomes" id="UP000314986"/>
    </source>
</evidence>
<evidence type="ECO:0000313" key="7">
    <source>
        <dbReference type="Ensembl" id="ENSCMIP00000027345.1"/>
    </source>
</evidence>
<dbReference type="InParanoid" id="A0A4W3J3Z6"/>
<dbReference type="GO" id="GO:0005794">
    <property type="term" value="C:Golgi apparatus"/>
    <property type="evidence" value="ECO:0007669"/>
    <property type="project" value="UniProtKB-SubCell"/>
</dbReference>
<protein>
    <submittedName>
        <fullName evidence="7">Uncharacterized protein</fullName>
    </submittedName>
</protein>
<keyword evidence="5" id="KW-0472">Membrane</keyword>
<dbReference type="PANTHER" id="PTHR15905">
    <property type="entry name" value="GOLGI-ASSOCIATED KINASE 1B-RELATED"/>
    <property type="match status" value="1"/>
</dbReference>
<keyword evidence="6" id="KW-0732">Signal</keyword>
<dbReference type="InterPro" id="IPR029207">
    <property type="entry name" value="FAM198"/>
</dbReference>